<gene>
    <name evidence="2" type="ORF">JSE7799_01548</name>
</gene>
<dbReference type="STRING" id="313367.JSE7799_01548"/>
<dbReference type="EMBL" id="CYPR01000096">
    <property type="protein sequence ID" value="CUH38830.1"/>
    <property type="molecule type" value="Genomic_DNA"/>
</dbReference>
<dbReference type="Proteomes" id="UP000049455">
    <property type="component" value="Unassembled WGS sequence"/>
</dbReference>
<dbReference type="PROSITE" id="PS51186">
    <property type="entry name" value="GNAT"/>
    <property type="match status" value="1"/>
</dbReference>
<dbReference type="GO" id="GO:0016747">
    <property type="term" value="F:acyltransferase activity, transferring groups other than amino-acyl groups"/>
    <property type="evidence" value="ECO:0007669"/>
    <property type="project" value="InterPro"/>
</dbReference>
<dbReference type="Gene3D" id="3.40.630.30">
    <property type="match status" value="1"/>
</dbReference>
<evidence type="ECO:0000259" key="1">
    <source>
        <dbReference type="PROSITE" id="PS51186"/>
    </source>
</evidence>
<name>A0A0M7B7Y7_9RHOB</name>
<proteinExistence type="predicted"/>
<reference evidence="2 3" key="1">
    <citation type="submission" date="2015-09" db="EMBL/GenBank/DDBJ databases">
        <authorList>
            <person name="Jackson K.R."/>
            <person name="Lunt B.L."/>
            <person name="Fisher J.N.B."/>
            <person name="Gardner A.V."/>
            <person name="Bailey M.E."/>
            <person name="Deus L.M."/>
            <person name="Earl A.S."/>
            <person name="Gibby P.D."/>
            <person name="Hartmann K.A."/>
            <person name="Liu J.E."/>
            <person name="Manci A.M."/>
            <person name="Nielsen D.A."/>
            <person name="Solomon M.B."/>
            <person name="Breakwell D.P."/>
            <person name="Burnett S.H."/>
            <person name="Grose J.H."/>
        </authorList>
    </citation>
    <scope>NUCLEOTIDE SEQUENCE [LARGE SCALE GENOMIC DNA]</scope>
    <source>
        <strain evidence="2 3">CECT 7799</strain>
    </source>
</reference>
<protein>
    <recommendedName>
        <fullName evidence="1">N-acetyltransferase domain-containing protein</fullName>
    </recommendedName>
</protein>
<dbReference type="AlphaFoldDB" id="A0A0M7B7Y7"/>
<dbReference type="InterPro" id="IPR016181">
    <property type="entry name" value="Acyl_CoA_acyltransferase"/>
</dbReference>
<evidence type="ECO:0000313" key="2">
    <source>
        <dbReference type="EMBL" id="CUH38830.1"/>
    </source>
</evidence>
<dbReference type="RefSeq" id="WP_055663096.1">
    <property type="nucleotide sequence ID" value="NZ_CYPR01000096.1"/>
</dbReference>
<feature type="domain" description="N-acetyltransferase" evidence="1">
    <location>
        <begin position="4"/>
        <end position="141"/>
    </location>
</feature>
<accession>A0A0M7B7Y7</accession>
<dbReference type="SUPFAM" id="SSF55729">
    <property type="entry name" value="Acyl-CoA N-acyltransferases (Nat)"/>
    <property type="match status" value="1"/>
</dbReference>
<sequence length="141" mass="15264">MTPLTIRRAHVLDAGPIAAFLQKLTGHGDAATLIDLLDESDLWHLAERDGPLLGVQWLGALPDLGADTAEIATFTVPGPDALAVGSALFEATRRTAKARRLSWLIATTNETNESARIYYRSRGFEPLSPAQDGRITLGFRL</sequence>
<evidence type="ECO:0000313" key="3">
    <source>
        <dbReference type="Proteomes" id="UP000049455"/>
    </source>
</evidence>
<dbReference type="OrthoDB" id="5997585at2"/>
<dbReference type="InterPro" id="IPR000182">
    <property type="entry name" value="GNAT_dom"/>
</dbReference>
<organism evidence="2 3">
    <name type="scientific">Jannaschia seosinensis</name>
    <dbReference type="NCBI Taxonomy" id="313367"/>
    <lineage>
        <taxon>Bacteria</taxon>
        <taxon>Pseudomonadati</taxon>
        <taxon>Pseudomonadota</taxon>
        <taxon>Alphaproteobacteria</taxon>
        <taxon>Rhodobacterales</taxon>
        <taxon>Roseobacteraceae</taxon>
        <taxon>Jannaschia</taxon>
    </lineage>
</organism>
<keyword evidence="3" id="KW-1185">Reference proteome</keyword>